<gene>
    <name evidence="4" type="ORF">CNX65_01930</name>
</gene>
<dbReference type="Proteomes" id="UP000218505">
    <property type="component" value="Chromosome"/>
</dbReference>
<evidence type="ECO:0000259" key="3">
    <source>
        <dbReference type="PROSITE" id="PS50111"/>
    </source>
</evidence>
<dbReference type="PANTHER" id="PTHR32089">
    <property type="entry name" value="METHYL-ACCEPTING CHEMOTAXIS PROTEIN MCPB"/>
    <property type="match status" value="1"/>
</dbReference>
<organism evidence="4 5">
    <name type="scientific">Actinosynnema pretiosum</name>
    <dbReference type="NCBI Taxonomy" id="42197"/>
    <lineage>
        <taxon>Bacteria</taxon>
        <taxon>Bacillati</taxon>
        <taxon>Actinomycetota</taxon>
        <taxon>Actinomycetes</taxon>
        <taxon>Pseudonocardiales</taxon>
        <taxon>Pseudonocardiaceae</taxon>
        <taxon>Actinosynnema</taxon>
    </lineage>
</organism>
<reference evidence="4" key="1">
    <citation type="submission" date="2017-09" db="EMBL/GenBank/DDBJ databases">
        <title>Complete Genome Sequence of ansamitocin-producing Bacterium Actinosynnema pretiosum X47.</title>
        <authorList>
            <person name="Cao G."/>
            <person name="Zong G."/>
            <person name="Zhong C."/>
            <person name="Fu J."/>
        </authorList>
    </citation>
    <scope>NUCLEOTIDE SEQUENCE [LARGE SCALE GENOMIC DNA]</scope>
    <source>
        <strain evidence="4">X47</strain>
    </source>
</reference>
<evidence type="ECO:0000313" key="5">
    <source>
        <dbReference type="Proteomes" id="UP000218505"/>
    </source>
</evidence>
<dbReference type="GO" id="GO:0016020">
    <property type="term" value="C:membrane"/>
    <property type="evidence" value="ECO:0007669"/>
    <property type="project" value="InterPro"/>
</dbReference>
<dbReference type="KEGG" id="apre:CNX65_01930"/>
<evidence type="ECO:0000313" key="4">
    <source>
        <dbReference type="EMBL" id="ATE52204.1"/>
    </source>
</evidence>
<dbReference type="SMART" id="SM00283">
    <property type="entry name" value="MA"/>
    <property type="match status" value="1"/>
</dbReference>
<dbReference type="InterPro" id="IPR004089">
    <property type="entry name" value="MCPsignal_dom"/>
</dbReference>
<dbReference type="InterPro" id="IPR003018">
    <property type="entry name" value="GAF"/>
</dbReference>
<dbReference type="Gene3D" id="1.10.287.950">
    <property type="entry name" value="Methyl-accepting chemotaxis protein"/>
    <property type="match status" value="1"/>
</dbReference>
<dbReference type="InterPro" id="IPR029016">
    <property type="entry name" value="GAF-like_dom_sf"/>
</dbReference>
<dbReference type="Pfam" id="PF00015">
    <property type="entry name" value="MCPsignal"/>
    <property type="match status" value="1"/>
</dbReference>
<keyword evidence="5" id="KW-1185">Reference proteome</keyword>
<dbReference type="AlphaFoldDB" id="A0A290YZM9"/>
<evidence type="ECO:0000256" key="2">
    <source>
        <dbReference type="PROSITE-ProRule" id="PRU00284"/>
    </source>
</evidence>
<dbReference type="EMBL" id="CP023445">
    <property type="protein sequence ID" value="ATE52204.1"/>
    <property type="molecule type" value="Genomic_DNA"/>
</dbReference>
<feature type="domain" description="Methyl-accepting transducer" evidence="3">
    <location>
        <begin position="350"/>
        <end position="520"/>
    </location>
</feature>
<dbReference type="SUPFAM" id="SSF55781">
    <property type="entry name" value="GAF domain-like"/>
    <property type="match status" value="2"/>
</dbReference>
<dbReference type="SMART" id="SM00065">
    <property type="entry name" value="GAF"/>
    <property type="match status" value="2"/>
</dbReference>
<dbReference type="GO" id="GO:0007165">
    <property type="term" value="P:signal transduction"/>
    <property type="evidence" value="ECO:0007669"/>
    <property type="project" value="UniProtKB-KW"/>
</dbReference>
<accession>A0A290YZM9</accession>
<sequence length="520" mass="55121">MPFTSNRVRAELARATGALAEAEQDTAAVTAVVKALDGVRSSRDAAKAALDVVRQRFGWVYGSYWQVDGTGGALRFAVESGDAGEEFRKVTQEASFAEGVGLSGRAWRSRDLVFVGDLGTLRDCVRAPVAQKVGVKSGICFPLTEGGRVVGTMDFFSLEELNPSKQRLEVLRSIGLLVAQAMERVADVEHQAAAALDIQAVNAVLRGLGSAASEEEATRQALETVRSEFGWAYGSFWAVDPTGQELRFVTESGDAGEEFRRITREASFRQGVGLAGRAWKSREMLFVPDLAEMTDCVRAPAARRVGVKSGVCLPLVVHGAVVGTMDFFSLSEIELTGSRADALRNTAFLVSQSLERIRETTRISSAGAELVTSIEEVERNVVRATGVAAEAATLTSGANQAVGRLAQSSNEVGDVVKVINSIAEQTNLLALNATIEAARAGDAGKGFAVVANEVKDLAQGTARATEDVARLISAIQSDASSVVTSLAEIEHIVDRINETQTMIGGVLTEQAAVTRDIVGA</sequence>
<name>A0A290YZM9_9PSEU</name>
<protein>
    <submittedName>
        <fullName evidence="4">Chemotaxis protein</fullName>
    </submittedName>
</protein>
<keyword evidence="1 2" id="KW-0807">Transducer</keyword>
<dbReference type="SUPFAM" id="SSF58104">
    <property type="entry name" value="Methyl-accepting chemotaxis protein (MCP) signaling domain"/>
    <property type="match status" value="1"/>
</dbReference>
<dbReference type="Gene3D" id="3.30.450.40">
    <property type="match status" value="2"/>
</dbReference>
<evidence type="ECO:0000256" key="1">
    <source>
        <dbReference type="ARBA" id="ARBA00023224"/>
    </source>
</evidence>
<proteinExistence type="predicted"/>
<dbReference type="PROSITE" id="PS50111">
    <property type="entry name" value="CHEMOTAXIS_TRANSDUC_2"/>
    <property type="match status" value="1"/>
</dbReference>
<dbReference type="Pfam" id="PF13185">
    <property type="entry name" value="GAF_2"/>
    <property type="match status" value="2"/>
</dbReference>
<dbReference type="PANTHER" id="PTHR32089:SF112">
    <property type="entry name" value="LYSOZYME-LIKE PROTEIN-RELATED"/>
    <property type="match status" value="1"/>
</dbReference>